<dbReference type="PANTHER" id="PTHR33607">
    <property type="entry name" value="ENDONUCLEASE-1"/>
    <property type="match status" value="1"/>
</dbReference>
<dbReference type="InterPro" id="IPR007346">
    <property type="entry name" value="Endonuclease-I"/>
</dbReference>
<keyword evidence="2" id="KW-0540">Nuclease</keyword>
<dbReference type="Pfam" id="PF04231">
    <property type="entry name" value="Endonuclease_1"/>
    <property type="match status" value="1"/>
</dbReference>
<dbReference type="RefSeq" id="WP_184684280.1">
    <property type="nucleotide sequence ID" value="NZ_JACHLL010000005.1"/>
</dbReference>
<evidence type="ECO:0000256" key="2">
    <source>
        <dbReference type="ARBA" id="ARBA00022722"/>
    </source>
</evidence>
<organism evidence="5 6">
    <name type="scientific">Pseudomonas fluvialis</name>
    <dbReference type="NCBI Taxonomy" id="1793966"/>
    <lineage>
        <taxon>Bacteria</taxon>
        <taxon>Pseudomonadati</taxon>
        <taxon>Pseudomonadota</taxon>
        <taxon>Gammaproteobacteria</taxon>
        <taxon>Pseudomonadales</taxon>
        <taxon>Pseudomonadaceae</taxon>
        <taxon>Pseudomonas</taxon>
    </lineage>
</organism>
<dbReference type="Proteomes" id="UP000557193">
    <property type="component" value="Unassembled WGS sequence"/>
</dbReference>
<accession>A0A7X0EUX4</accession>
<proteinExistence type="inferred from homology"/>
<evidence type="ECO:0000256" key="1">
    <source>
        <dbReference type="ARBA" id="ARBA00006429"/>
    </source>
</evidence>
<evidence type="ECO:0000256" key="4">
    <source>
        <dbReference type="SAM" id="SignalP"/>
    </source>
</evidence>
<keyword evidence="6" id="KW-1185">Reference proteome</keyword>
<sequence>MRVVAIALYSLALSATSVAIANAGGQNKLSDPKAAIEQIFWPQLYSAGGTSLYCGKTFNSEGGQFVASPVYPTKQIKSSLRCITDKQCAEKNSQYPFMLADLHNLYPELARVELARRNSLFGALGDAVPSKFGDIDCDLKASFQLVEPRNEAKGNVARALFYMHVEYDLPIPGQVQMFKQWHQMDPPDAEEKARNDRIAELQGTRNRFIDNPELVDQQISN</sequence>
<evidence type="ECO:0000313" key="5">
    <source>
        <dbReference type="EMBL" id="MBB6342634.1"/>
    </source>
</evidence>
<dbReference type="AlphaFoldDB" id="A0A7X0EUX4"/>
<name>A0A7X0EUX4_9PSED</name>
<keyword evidence="4" id="KW-0732">Signal</keyword>
<feature type="signal peptide" evidence="4">
    <location>
        <begin position="1"/>
        <end position="23"/>
    </location>
</feature>
<evidence type="ECO:0000256" key="3">
    <source>
        <dbReference type="ARBA" id="ARBA00022801"/>
    </source>
</evidence>
<gene>
    <name evidence="5" type="ORF">HNP49_002816</name>
</gene>
<comment type="caution">
    <text evidence="5">The sequence shown here is derived from an EMBL/GenBank/DDBJ whole genome shotgun (WGS) entry which is preliminary data.</text>
</comment>
<dbReference type="PANTHER" id="PTHR33607:SF2">
    <property type="entry name" value="ENDONUCLEASE-1"/>
    <property type="match status" value="1"/>
</dbReference>
<dbReference type="InterPro" id="IPR044925">
    <property type="entry name" value="His-Me_finger_sf"/>
</dbReference>
<reference evidence="5 6" key="1">
    <citation type="submission" date="2020-08" db="EMBL/GenBank/DDBJ databases">
        <title>Functional genomics of gut bacteria from endangered species of beetles.</title>
        <authorList>
            <person name="Carlos-Shanley C."/>
        </authorList>
    </citation>
    <scope>NUCLEOTIDE SEQUENCE [LARGE SCALE GENOMIC DNA]</scope>
    <source>
        <strain evidence="5 6">S00202</strain>
    </source>
</reference>
<dbReference type="EMBL" id="JACHLL010000005">
    <property type="protein sequence ID" value="MBB6342634.1"/>
    <property type="molecule type" value="Genomic_DNA"/>
</dbReference>
<dbReference type="SUPFAM" id="SSF54060">
    <property type="entry name" value="His-Me finger endonucleases"/>
    <property type="match status" value="1"/>
</dbReference>
<feature type="chain" id="PRO_5030595343" evidence="4">
    <location>
        <begin position="24"/>
        <end position="221"/>
    </location>
</feature>
<evidence type="ECO:0000313" key="6">
    <source>
        <dbReference type="Proteomes" id="UP000557193"/>
    </source>
</evidence>
<dbReference type="EC" id="3.1.21.1" evidence="5"/>
<dbReference type="GO" id="GO:0004530">
    <property type="term" value="F:deoxyribonuclease I activity"/>
    <property type="evidence" value="ECO:0007669"/>
    <property type="project" value="UniProtKB-EC"/>
</dbReference>
<comment type="similarity">
    <text evidence="1">Belongs to the EndA/NucM nuclease family.</text>
</comment>
<protein>
    <submittedName>
        <fullName evidence="5">Deoxyribonuclease-1</fullName>
        <ecNumber evidence="5">3.1.21.1</ecNumber>
    </submittedName>
</protein>
<keyword evidence="3 5" id="KW-0378">Hydrolase</keyword>